<organism evidence="4 5">
    <name type="scientific">Clupea harengus</name>
    <name type="common">Atlantic herring</name>
    <dbReference type="NCBI Taxonomy" id="7950"/>
    <lineage>
        <taxon>Eukaryota</taxon>
        <taxon>Metazoa</taxon>
        <taxon>Chordata</taxon>
        <taxon>Craniata</taxon>
        <taxon>Vertebrata</taxon>
        <taxon>Euteleostomi</taxon>
        <taxon>Actinopterygii</taxon>
        <taxon>Neopterygii</taxon>
        <taxon>Teleostei</taxon>
        <taxon>Clupei</taxon>
        <taxon>Clupeiformes</taxon>
        <taxon>Clupeoidei</taxon>
        <taxon>Clupeidae</taxon>
        <taxon>Clupea</taxon>
    </lineage>
</organism>
<dbReference type="Proteomes" id="UP000515152">
    <property type="component" value="Unplaced"/>
</dbReference>
<evidence type="ECO:0000256" key="2">
    <source>
        <dbReference type="SAM" id="MobiDB-lite"/>
    </source>
</evidence>
<proteinExistence type="predicted"/>
<feature type="domain" description="Spermatogenesis-associated protein 1 C-terminal" evidence="3">
    <location>
        <begin position="319"/>
        <end position="468"/>
    </location>
</feature>
<dbReference type="KEGG" id="char:122130201"/>
<evidence type="ECO:0000256" key="1">
    <source>
        <dbReference type="SAM" id="Coils"/>
    </source>
</evidence>
<dbReference type="Pfam" id="PF15743">
    <property type="entry name" value="SPATA1_C"/>
    <property type="match status" value="1"/>
</dbReference>
<dbReference type="InterPro" id="IPR039062">
    <property type="entry name" value="SPAT1"/>
</dbReference>
<dbReference type="OrthoDB" id="9901850at2759"/>
<dbReference type="PANTHER" id="PTHR14421:SF3">
    <property type="entry name" value="SPERMATOGENESIS-ASSOCIATED PROTEIN 1"/>
    <property type="match status" value="1"/>
</dbReference>
<evidence type="ECO:0000259" key="3">
    <source>
        <dbReference type="Pfam" id="PF15743"/>
    </source>
</evidence>
<evidence type="ECO:0000313" key="4">
    <source>
        <dbReference type="Proteomes" id="UP000515152"/>
    </source>
</evidence>
<gene>
    <name evidence="5" type="primary">spata1</name>
</gene>
<dbReference type="CTD" id="100505741"/>
<dbReference type="InterPro" id="IPR031478">
    <property type="entry name" value="SPATA1_C"/>
</dbReference>
<dbReference type="AlphaFoldDB" id="A0A8M1KA66"/>
<dbReference type="RefSeq" id="XP_042560787.1">
    <property type="nucleotide sequence ID" value="XM_042704853.1"/>
</dbReference>
<feature type="compositionally biased region" description="Polar residues" evidence="2">
    <location>
        <begin position="222"/>
        <end position="241"/>
    </location>
</feature>
<feature type="coiled-coil region" evidence="1">
    <location>
        <begin position="314"/>
        <end position="348"/>
    </location>
</feature>
<sequence length="497" mass="56293">MMNYRGRRASSEYLELHVLCVPLELWNSKLNTISSEVIDNFISAGLIRVYPDITLKALRDELAVLLGGDAFIDRYSFLKCVGRSLALVKTKQERELKVKAFSPPYATHPELYLLPSYMDTSGSTRSHSHSSEMQSYSSNPHTSFRSEPLSTAAGSKEPVRFPEIKQVSNQPPTTSRDGGGGGDDDSSLTSTEEKEEDAYSSYNSGWGEDHSQNENTHEQFQTKKGQAEISNNLRSARTVGSATKKHSTDRIQTKDSGVPDSVEDVDSGLSLSQDRNRYNKNNRTKCKKESSPTGAASYIHTARKPAATVFSTDRKELIEEIRLVKEERKQLERTRQELLRKGKDLLALNRHRRNQARDGWKRKYFDTKKATAPLEESLRSVRQELETFYTKLLQQLQAREGRNKHKRLGKASSIKNDLIIQIMTESYEIDDLRRKVDDCKMKLETEQKLRVQAATELRTLKAELASKKSQPSVNKPPVDTRGGGQKYPKPPVLQKHT</sequence>
<reference evidence="5" key="1">
    <citation type="submission" date="2025-08" db="UniProtKB">
        <authorList>
            <consortium name="RefSeq"/>
        </authorList>
    </citation>
    <scope>IDENTIFICATION</scope>
</reference>
<feature type="region of interest" description="Disordered" evidence="2">
    <location>
        <begin position="122"/>
        <end position="295"/>
    </location>
</feature>
<feature type="compositionally biased region" description="Polar residues" evidence="2">
    <location>
        <begin position="139"/>
        <end position="153"/>
    </location>
</feature>
<feature type="region of interest" description="Disordered" evidence="2">
    <location>
        <begin position="462"/>
        <end position="497"/>
    </location>
</feature>
<protein>
    <submittedName>
        <fullName evidence="5">Spermatogenesis-associated protein 1 isoform X1</fullName>
    </submittedName>
</protein>
<name>A0A8M1KA66_CLUHA</name>
<feature type="compositionally biased region" description="Basic and acidic residues" evidence="2">
    <location>
        <begin position="207"/>
        <end position="221"/>
    </location>
</feature>
<feature type="compositionally biased region" description="Low complexity" evidence="2">
    <location>
        <begin position="122"/>
        <end position="138"/>
    </location>
</feature>
<keyword evidence="1" id="KW-0175">Coiled coil</keyword>
<dbReference type="PANTHER" id="PTHR14421">
    <property type="entry name" value="SPERMATOGENESIS-ASSOCIATED PROTEIN 1"/>
    <property type="match status" value="1"/>
</dbReference>
<keyword evidence="4" id="KW-1185">Reference proteome</keyword>
<evidence type="ECO:0000313" key="5">
    <source>
        <dbReference type="RefSeq" id="XP_042560787.1"/>
    </source>
</evidence>
<dbReference type="GeneID" id="122130201"/>
<accession>A0A8M1KA66</accession>